<dbReference type="Pfam" id="PF02638">
    <property type="entry name" value="GHL10"/>
    <property type="match status" value="1"/>
</dbReference>
<dbReference type="InterPro" id="IPR003790">
    <property type="entry name" value="GHL10"/>
</dbReference>
<reference evidence="3" key="1">
    <citation type="submission" date="2018-05" db="EMBL/GenBank/DDBJ databases">
        <authorList>
            <person name="Lanie J.A."/>
            <person name="Ng W.-L."/>
            <person name="Kazmierczak K.M."/>
            <person name="Andrzejewski T.M."/>
            <person name="Davidsen T.M."/>
            <person name="Wayne K.J."/>
            <person name="Tettelin H."/>
            <person name="Glass J.I."/>
            <person name="Rusch D."/>
            <person name="Podicherti R."/>
            <person name="Tsui H.-C.T."/>
            <person name="Winkler M.E."/>
        </authorList>
    </citation>
    <scope>NUCLEOTIDE SEQUENCE</scope>
</reference>
<accession>A0A381P7V9</accession>
<protein>
    <recommendedName>
        <fullName evidence="2">Glycosyl hydrolase-like 10 domain-containing protein</fullName>
    </recommendedName>
</protein>
<dbReference type="EMBL" id="UINC01000905">
    <property type="protein sequence ID" value="SUZ63032.1"/>
    <property type="molecule type" value="Genomic_DNA"/>
</dbReference>
<dbReference type="SUPFAM" id="SSF51445">
    <property type="entry name" value="(Trans)glycosidases"/>
    <property type="match status" value="1"/>
</dbReference>
<dbReference type="InterPro" id="IPR052177">
    <property type="entry name" value="Divisome_Glycosyl_Hydrolase"/>
</dbReference>
<gene>
    <name evidence="3" type="ORF">METZ01_LOCUS15886</name>
</gene>
<name>A0A381P7V9_9ZZZZ</name>
<dbReference type="InterPro" id="IPR017853">
    <property type="entry name" value="GH"/>
</dbReference>
<dbReference type="PANTHER" id="PTHR43405:SF1">
    <property type="entry name" value="GLYCOSYL HYDROLASE DIGH"/>
    <property type="match status" value="1"/>
</dbReference>
<evidence type="ECO:0000259" key="2">
    <source>
        <dbReference type="Pfam" id="PF02638"/>
    </source>
</evidence>
<dbReference type="PANTHER" id="PTHR43405">
    <property type="entry name" value="GLYCOSYL HYDROLASE DIGH"/>
    <property type="match status" value="1"/>
</dbReference>
<dbReference type="AlphaFoldDB" id="A0A381P7V9"/>
<evidence type="ECO:0000256" key="1">
    <source>
        <dbReference type="ARBA" id="ARBA00022729"/>
    </source>
</evidence>
<dbReference type="Gene3D" id="3.20.20.80">
    <property type="entry name" value="Glycosidases"/>
    <property type="match status" value="1"/>
</dbReference>
<keyword evidence="1" id="KW-0732">Signal</keyword>
<proteinExistence type="predicted"/>
<evidence type="ECO:0000313" key="3">
    <source>
        <dbReference type="EMBL" id="SUZ63032.1"/>
    </source>
</evidence>
<feature type="domain" description="Glycosyl hydrolase-like 10" evidence="2">
    <location>
        <begin position="59"/>
        <end position="339"/>
    </location>
</feature>
<sequence length="411" mass="45761">MRLGRACAALAVVLTVLLIVPAAGSQLPNEVRALWVVERSLNSASSVIAVVSAARKYGFNTLLVEVPGHSETNGIVDQRLGVIGLQPQASHFDPLKALITSAHAAGLRVHAWVNVNLVADANNLPSSRDHIVYRHPEWLMIPRSLSKELAKLEPENPAYLGTLARWTRKHSDTVDGLFLSPLTNEAASYSAKMLTNLVRHYQLDGVHLDSLYYPDETFDYSRTAMMELRENVKTSSVEAKRLSVDIAEPLYADHYPERWASLRRSRLTSLLMRLRTTVKKHLPEAVFSAALIPEENVALNQFQDWRTWLDSGLLDVVCPRAYTQNADLFEKQIAAVRKMATSSKVWAGIGSHRLSVRQTLANIEAARRQHADGVALFSYESLTDPTLHEMDYLERIAEEAFLISALTPGPL</sequence>
<organism evidence="3">
    <name type="scientific">marine metagenome</name>
    <dbReference type="NCBI Taxonomy" id="408172"/>
    <lineage>
        <taxon>unclassified sequences</taxon>
        <taxon>metagenomes</taxon>
        <taxon>ecological metagenomes</taxon>
    </lineage>
</organism>